<organism evidence="2 3">
    <name type="scientific">Mycena alexandri</name>
    <dbReference type="NCBI Taxonomy" id="1745969"/>
    <lineage>
        <taxon>Eukaryota</taxon>
        <taxon>Fungi</taxon>
        <taxon>Dikarya</taxon>
        <taxon>Basidiomycota</taxon>
        <taxon>Agaricomycotina</taxon>
        <taxon>Agaricomycetes</taxon>
        <taxon>Agaricomycetidae</taxon>
        <taxon>Agaricales</taxon>
        <taxon>Marasmiineae</taxon>
        <taxon>Mycenaceae</taxon>
        <taxon>Mycena</taxon>
    </lineage>
</organism>
<proteinExistence type="predicted"/>
<accession>A0AAD6RYG1</accession>
<keyword evidence="3" id="KW-1185">Reference proteome</keyword>
<evidence type="ECO:0000256" key="1">
    <source>
        <dbReference type="SAM" id="Phobius"/>
    </source>
</evidence>
<feature type="non-terminal residue" evidence="2">
    <location>
        <position position="361"/>
    </location>
</feature>
<evidence type="ECO:0000313" key="3">
    <source>
        <dbReference type="Proteomes" id="UP001218188"/>
    </source>
</evidence>
<keyword evidence="1" id="KW-0472">Membrane</keyword>
<name>A0AAD6RYG1_9AGAR</name>
<sequence length="361" mass="40276">LLLPSPSEVFSARPPLPGQFFDFQTPHRVLKHVQRASPVRRKRNKPLNGEIQFPPTRTHAIHAGSVKLRVSGARRADANTACLRYDVGACELRSAISGAYLARSRRVGDVDVCVLLPLFPTCSFPSARTGAFGHTLHEPMTDLVALVARLVALMACLVDARRNHVDTVATVDVTVLPVSCCYVTRPRHIRRPPHAQGKTCAHCITDPCVRLRAFFCPLRPCPWMRWCDASVRFSDPTRQSVRTRRPSVKPRRRRNRDYALNGVHVPPRCPRPTQDVDVGIQTQNEDAWVFFSPVLFLFLSFFSLAVPSSLGGAYPYLRRRTRACHSCVGPRRRSAGWPSVRLRLRASSVRLSVALGIGVGV</sequence>
<reference evidence="2" key="1">
    <citation type="submission" date="2023-03" db="EMBL/GenBank/DDBJ databases">
        <title>Massive genome expansion in bonnet fungi (Mycena s.s.) driven by repeated elements and novel gene families across ecological guilds.</title>
        <authorList>
            <consortium name="Lawrence Berkeley National Laboratory"/>
            <person name="Harder C.B."/>
            <person name="Miyauchi S."/>
            <person name="Viragh M."/>
            <person name="Kuo A."/>
            <person name="Thoen E."/>
            <person name="Andreopoulos B."/>
            <person name="Lu D."/>
            <person name="Skrede I."/>
            <person name="Drula E."/>
            <person name="Henrissat B."/>
            <person name="Morin E."/>
            <person name="Kohler A."/>
            <person name="Barry K."/>
            <person name="LaButti K."/>
            <person name="Morin E."/>
            <person name="Salamov A."/>
            <person name="Lipzen A."/>
            <person name="Mereny Z."/>
            <person name="Hegedus B."/>
            <person name="Baldrian P."/>
            <person name="Stursova M."/>
            <person name="Weitz H."/>
            <person name="Taylor A."/>
            <person name="Grigoriev I.V."/>
            <person name="Nagy L.G."/>
            <person name="Martin F."/>
            <person name="Kauserud H."/>
        </authorList>
    </citation>
    <scope>NUCLEOTIDE SEQUENCE</scope>
    <source>
        <strain evidence="2">CBHHK200</strain>
    </source>
</reference>
<dbReference type="EMBL" id="JARJCM010000382">
    <property type="protein sequence ID" value="KAJ7017749.1"/>
    <property type="molecule type" value="Genomic_DNA"/>
</dbReference>
<comment type="caution">
    <text evidence="2">The sequence shown here is derived from an EMBL/GenBank/DDBJ whole genome shotgun (WGS) entry which is preliminary data.</text>
</comment>
<evidence type="ECO:0000313" key="2">
    <source>
        <dbReference type="EMBL" id="KAJ7017749.1"/>
    </source>
</evidence>
<dbReference type="Proteomes" id="UP001218188">
    <property type="component" value="Unassembled WGS sequence"/>
</dbReference>
<feature type="transmembrane region" description="Helical" evidence="1">
    <location>
        <begin position="288"/>
        <end position="310"/>
    </location>
</feature>
<dbReference type="AlphaFoldDB" id="A0AAD6RYG1"/>
<keyword evidence="1" id="KW-1133">Transmembrane helix</keyword>
<keyword evidence="1" id="KW-0812">Transmembrane</keyword>
<protein>
    <submittedName>
        <fullName evidence="2">Uncharacterized protein</fullName>
    </submittedName>
</protein>
<gene>
    <name evidence="2" type="ORF">C8F04DRAFT_1332022</name>
</gene>
<feature type="non-terminal residue" evidence="2">
    <location>
        <position position="1"/>
    </location>
</feature>